<comment type="similarity">
    <text evidence="1">Belongs to the bacterial solute-binding protein 9 family.</text>
</comment>
<keyword evidence="9" id="KW-1185">Reference proteome</keyword>
<feature type="compositionally biased region" description="Basic and acidic residues" evidence="6">
    <location>
        <begin position="112"/>
        <end position="195"/>
    </location>
</feature>
<feature type="compositionally biased region" description="Basic and acidic residues" evidence="6">
    <location>
        <begin position="205"/>
        <end position="216"/>
    </location>
</feature>
<evidence type="ECO:0000313" key="8">
    <source>
        <dbReference type="EMBL" id="SFD00749.1"/>
    </source>
</evidence>
<evidence type="ECO:0000256" key="3">
    <source>
        <dbReference type="ARBA" id="ARBA00022448"/>
    </source>
</evidence>
<protein>
    <recommendedName>
        <fullName evidence="2">High-affinity zinc uptake system protein ZnuA</fullName>
    </recommendedName>
</protein>
<keyword evidence="5" id="KW-0864">Zinc transport</keyword>
<sequence>MRSAFFALPLLASPVLAEVPQVVTDIPPVHSLVASVMQGVGTPTLLLPPGGSAHGHQMRPSEAAAMSAADLVVWVGEELSPWIADASAKLAPDAASLSLIDVQGTVLREAGHHGHDHEAGHETGAEDGGHSDEHHDAHEHDHDGHDHADGGEGHAKTADAHDDHGHEHKGDHGHQETRDSHAGHDHDDHGHDSRGQKAAAQDGHFAGDGHDHDGLDPHVWLNPDNAQNWLATIAQALATADPENAATYQANAKAEAKRIAAATKELEALLQDITGGYIVYHDAFGYFSDRFDLPSAGSVADSEATPPGARGLADLQASAQASDVRCLFIEPQFDGKVAERTAETLGLQVGVLDPLGADLTPGPDLYTALVRNIGQSLHDCLSR</sequence>
<dbReference type="Gene3D" id="3.40.50.1980">
    <property type="entry name" value="Nitrogenase molybdenum iron protein domain"/>
    <property type="match status" value="3"/>
</dbReference>
<dbReference type="GO" id="GO:0046872">
    <property type="term" value="F:metal ion binding"/>
    <property type="evidence" value="ECO:0007669"/>
    <property type="project" value="InterPro"/>
</dbReference>
<dbReference type="RefSeq" id="WP_093446008.1">
    <property type="nucleotide sequence ID" value="NZ_FNZG01000001.1"/>
</dbReference>
<evidence type="ECO:0000256" key="4">
    <source>
        <dbReference type="ARBA" id="ARBA00022729"/>
    </source>
</evidence>
<evidence type="ECO:0000256" key="7">
    <source>
        <dbReference type="SAM" id="SignalP"/>
    </source>
</evidence>
<dbReference type="InterPro" id="IPR006127">
    <property type="entry name" value="ZnuA-like"/>
</dbReference>
<dbReference type="Pfam" id="PF01297">
    <property type="entry name" value="ZnuA"/>
    <property type="match status" value="1"/>
</dbReference>
<organism evidence="8 9">
    <name type="scientific">Pseudooceanicola nitratireducens</name>
    <dbReference type="NCBI Taxonomy" id="517719"/>
    <lineage>
        <taxon>Bacteria</taxon>
        <taxon>Pseudomonadati</taxon>
        <taxon>Pseudomonadota</taxon>
        <taxon>Alphaproteobacteria</taxon>
        <taxon>Rhodobacterales</taxon>
        <taxon>Paracoccaceae</taxon>
        <taxon>Pseudooceanicola</taxon>
    </lineage>
</organism>
<dbReference type="EMBL" id="FOLX01000001">
    <property type="protein sequence ID" value="SFD00749.1"/>
    <property type="molecule type" value="Genomic_DNA"/>
</dbReference>
<name>A0A1I1NSZ8_9RHOB</name>
<dbReference type="SUPFAM" id="SSF53807">
    <property type="entry name" value="Helical backbone' metal receptor"/>
    <property type="match status" value="1"/>
</dbReference>
<dbReference type="Proteomes" id="UP000231644">
    <property type="component" value="Unassembled WGS sequence"/>
</dbReference>
<feature type="chain" id="PRO_5014114636" description="High-affinity zinc uptake system protein ZnuA" evidence="7">
    <location>
        <begin position="18"/>
        <end position="383"/>
    </location>
</feature>
<dbReference type="GO" id="GO:0006829">
    <property type="term" value="P:zinc ion transport"/>
    <property type="evidence" value="ECO:0007669"/>
    <property type="project" value="UniProtKB-KW"/>
</dbReference>
<accession>A0A1I1NSZ8</accession>
<feature type="signal peptide" evidence="7">
    <location>
        <begin position="1"/>
        <end position="17"/>
    </location>
</feature>
<dbReference type="OrthoDB" id="7346865at2"/>
<dbReference type="PANTHER" id="PTHR42953">
    <property type="entry name" value="HIGH-AFFINITY ZINC UPTAKE SYSTEM PROTEIN ZNUA-RELATED"/>
    <property type="match status" value="1"/>
</dbReference>
<reference evidence="8 9" key="1">
    <citation type="submission" date="2016-10" db="EMBL/GenBank/DDBJ databases">
        <authorList>
            <person name="de Groot N.N."/>
        </authorList>
    </citation>
    <scope>NUCLEOTIDE SEQUENCE [LARGE SCALE GENOMIC DNA]</scope>
    <source>
        <strain evidence="8 9">DSM 29619</strain>
    </source>
</reference>
<dbReference type="AlphaFoldDB" id="A0A1I1NSZ8"/>
<proteinExistence type="inferred from homology"/>
<evidence type="ECO:0000256" key="5">
    <source>
        <dbReference type="ARBA" id="ARBA00022906"/>
    </source>
</evidence>
<keyword evidence="4 7" id="KW-0732">Signal</keyword>
<feature type="region of interest" description="Disordered" evidence="6">
    <location>
        <begin position="112"/>
        <end position="220"/>
    </location>
</feature>
<keyword evidence="5" id="KW-0406">Ion transport</keyword>
<evidence type="ECO:0000256" key="6">
    <source>
        <dbReference type="SAM" id="MobiDB-lite"/>
    </source>
</evidence>
<evidence type="ECO:0000256" key="2">
    <source>
        <dbReference type="ARBA" id="ARBA00015915"/>
    </source>
</evidence>
<dbReference type="InterPro" id="IPR050492">
    <property type="entry name" value="Bact_metal-bind_prot9"/>
</dbReference>
<dbReference type="STRING" id="517719.SAMN05421762_3137"/>
<evidence type="ECO:0000313" key="9">
    <source>
        <dbReference type="Proteomes" id="UP000231644"/>
    </source>
</evidence>
<evidence type="ECO:0000256" key="1">
    <source>
        <dbReference type="ARBA" id="ARBA00011028"/>
    </source>
</evidence>
<gene>
    <name evidence="8" type="ORF">SAMN05421762_3137</name>
</gene>
<dbReference type="PANTHER" id="PTHR42953:SF3">
    <property type="entry name" value="HIGH-AFFINITY ZINC UPTAKE SYSTEM PROTEIN ZNUA"/>
    <property type="match status" value="1"/>
</dbReference>
<keyword evidence="5" id="KW-0862">Zinc</keyword>
<keyword evidence="3" id="KW-0813">Transport</keyword>